<organism evidence="1 2">
    <name type="scientific">Rangifer tarandus platyrhynchus</name>
    <name type="common">Svalbard reindeer</name>
    <dbReference type="NCBI Taxonomy" id="3082113"/>
    <lineage>
        <taxon>Eukaryota</taxon>
        <taxon>Metazoa</taxon>
        <taxon>Chordata</taxon>
        <taxon>Craniata</taxon>
        <taxon>Vertebrata</taxon>
        <taxon>Euteleostomi</taxon>
        <taxon>Mammalia</taxon>
        <taxon>Eutheria</taxon>
        <taxon>Laurasiatheria</taxon>
        <taxon>Artiodactyla</taxon>
        <taxon>Ruminantia</taxon>
        <taxon>Pecora</taxon>
        <taxon>Cervidae</taxon>
        <taxon>Odocoileinae</taxon>
        <taxon>Rangifer</taxon>
    </lineage>
</organism>
<reference evidence="1" key="1">
    <citation type="submission" date="2023-05" db="EMBL/GenBank/DDBJ databases">
        <authorList>
            <consortium name="ELIXIR-Norway"/>
        </authorList>
    </citation>
    <scope>NUCLEOTIDE SEQUENCE</scope>
</reference>
<accession>A0ACB0DXR1</accession>
<evidence type="ECO:0000313" key="2">
    <source>
        <dbReference type="Proteomes" id="UP001162501"/>
    </source>
</evidence>
<name>A0ACB0DXR1_RANTA</name>
<dbReference type="Proteomes" id="UP001162501">
    <property type="component" value="Chromosome 11"/>
</dbReference>
<protein>
    <submittedName>
        <fullName evidence="1">Uncharacterized protein</fullName>
    </submittedName>
</protein>
<gene>
    <name evidence="1" type="ORF">MRATA1EN3_LOCUS4187</name>
</gene>
<sequence>MSWSSPHFQDLAAHFQLARSAETGASPPGTAASAGVPCPRLRFLNSPSWNPANKRCFPRREDNKNEPFLPAAPPSNFINYSQLTGMQATGSLQGGQLSGCAEPRWPRTAPAAAAAGAGRGAAVLHQPPGLRGARSPAIAGAHRLAAAATTKATRFRVVPSAAAAARPGVRRSEPLVRVSGSEGIVALQERQQGKSRGAAAGSAASPLPSSRSHRGRAGKRAGEQAPQFALAAAPRRMTSSEAVQPCGARDATAHEPGWLRHVTGGRDGGGAGRGGGGTRRGGEGVSRAGPGGSKKPNYPAGSVDYHRAEMTSASQDEEESNYSSMFMSTPVNLIKLIGGQ</sequence>
<evidence type="ECO:0000313" key="1">
    <source>
        <dbReference type="EMBL" id="CAI9692974.1"/>
    </source>
</evidence>
<proteinExistence type="predicted"/>
<dbReference type="EMBL" id="OX596095">
    <property type="protein sequence ID" value="CAI9692974.1"/>
    <property type="molecule type" value="Genomic_DNA"/>
</dbReference>